<feature type="region of interest" description="Disordered" evidence="1">
    <location>
        <begin position="49"/>
        <end position="71"/>
    </location>
</feature>
<keyword evidence="3" id="KW-1185">Reference proteome</keyword>
<name>A0A0B4X7U6_9HYPH</name>
<evidence type="ECO:0000313" key="3">
    <source>
        <dbReference type="Proteomes" id="UP000031368"/>
    </source>
</evidence>
<organism evidence="2 3">
    <name type="scientific">Rhizobium gallicum bv. gallicum R602sp</name>
    <dbReference type="NCBI Taxonomy" id="1041138"/>
    <lineage>
        <taxon>Bacteria</taxon>
        <taxon>Pseudomonadati</taxon>
        <taxon>Pseudomonadota</taxon>
        <taxon>Alphaproteobacteria</taxon>
        <taxon>Hyphomicrobiales</taxon>
        <taxon>Rhizobiaceae</taxon>
        <taxon>Rhizobium/Agrobacterium group</taxon>
        <taxon>Rhizobium</taxon>
    </lineage>
</organism>
<evidence type="ECO:0000313" key="2">
    <source>
        <dbReference type="EMBL" id="AJD42810.1"/>
    </source>
</evidence>
<gene>
    <name evidence="2" type="ORF">RGR602_CH03503</name>
</gene>
<sequence length="71" mass="7401">MNSALPGYLMVGSKAPASELSELQASALAELGPLLAKVEDALPRFCRRGASTSADMDTPRATDPFPHGSDI</sequence>
<dbReference type="Proteomes" id="UP000031368">
    <property type="component" value="Chromosome"/>
</dbReference>
<dbReference type="EMBL" id="CP006877">
    <property type="protein sequence ID" value="AJD42810.1"/>
    <property type="molecule type" value="Genomic_DNA"/>
</dbReference>
<dbReference type="HOGENOM" id="CLU_2737248_0_0_5"/>
<dbReference type="KEGG" id="rga:RGR602_CH03503"/>
<protein>
    <submittedName>
        <fullName evidence="2">Uncharacterized protein</fullName>
    </submittedName>
</protein>
<accession>A0A0B4X7U6</accession>
<reference evidence="2 3" key="1">
    <citation type="submission" date="2013-11" db="EMBL/GenBank/DDBJ databases">
        <title>Complete genome sequence of Rhizobium gallicum bv. gallicum R602.</title>
        <authorList>
            <person name="Bustos P."/>
            <person name="Santamaria R.I."/>
            <person name="Lozano L."/>
            <person name="Acosta J.L."/>
            <person name="Ormeno-Orrillo E."/>
            <person name="Rogel M.A."/>
            <person name="Romero D."/>
            <person name="Cevallos M.A."/>
            <person name="Martinez-Romero E."/>
            <person name="Gonzalez V."/>
        </authorList>
    </citation>
    <scope>NUCLEOTIDE SEQUENCE [LARGE SCALE GENOMIC DNA]</scope>
    <source>
        <strain evidence="2 3">R602</strain>
    </source>
</reference>
<dbReference type="InterPro" id="IPR036265">
    <property type="entry name" value="HIT-like_sf"/>
</dbReference>
<dbReference type="SUPFAM" id="SSF54197">
    <property type="entry name" value="HIT-like"/>
    <property type="match status" value="1"/>
</dbReference>
<dbReference type="AlphaFoldDB" id="A0A0B4X7U6"/>
<proteinExistence type="predicted"/>
<evidence type="ECO:0000256" key="1">
    <source>
        <dbReference type="SAM" id="MobiDB-lite"/>
    </source>
</evidence>